<dbReference type="HAMAP" id="MF_00651">
    <property type="entry name" value="Nuclease_YqgF"/>
    <property type="match status" value="1"/>
</dbReference>
<evidence type="ECO:0000256" key="4">
    <source>
        <dbReference type="ARBA" id="ARBA00022801"/>
    </source>
</evidence>
<dbReference type="GO" id="GO:0016788">
    <property type="term" value="F:hydrolase activity, acting on ester bonds"/>
    <property type="evidence" value="ECO:0007669"/>
    <property type="project" value="UniProtKB-UniRule"/>
</dbReference>
<dbReference type="CDD" id="cd16964">
    <property type="entry name" value="YqgF"/>
    <property type="match status" value="1"/>
</dbReference>
<keyword evidence="2 5" id="KW-0690">Ribosome biogenesis</keyword>
<dbReference type="AlphaFoldDB" id="A0A2K9LLX8"/>
<dbReference type="Pfam" id="PF03652">
    <property type="entry name" value="RuvX"/>
    <property type="match status" value="1"/>
</dbReference>
<dbReference type="GO" id="GO:0000967">
    <property type="term" value="P:rRNA 5'-end processing"/>
    <property type="evidence" value="ECO:0007669"/>
    <property type="project" value="UniProtKB-UniRule"/>
</dbReference>
<dbReference type="InterPro" id="IPR012337">
    <property type="entry name" value="RNaseH-like_sf"/>
</dbReference>
<feature type="domain" description="YqgF/RNase H-like" evidence="6">
    <location>
        <begin position="10"/>
        <end position="110"/>
    </location>
</feature>
<evidence type="ECO:0000313" key="8">
    <source>
        <dbReference type="Proteomes" id="UP000235116"/>
    </source>
</evidence>
<dbReference type="EMBL" id="CP022684">
    <property type="protein sequence ID" value="AUM13273.1"/>
    <property type="molecule type" value="Genomic_DNA"/>
</dbReference>
<evidence type="ECO:0000313" key="7">
    <source>
        <dbReference type="EMBL" id="AUM13273.1"/>
    </source>
</evidence>
<evidence type="ECO:0000259" key="6">
    <source>
        <dbReference type="SMART" id="SM00732"/>
    </source>
</evidence>
<dbReference type="PANTHER" id="PTHR33317">
    <property type="entry name" value="POLYNUCLEOTIDYL TRANSFERASE, RIBONUCLEASE H-LIKE SUPERFAMILY PROTEIN"/>
    <property type="match status" value="1"/>
</dbReference>
<accession>A0A2K9LLX8</accession>
<comment type="subcellular location">
    <subcellularLocation>
        <location evidence="5">Cytoplasm</location>
    </subcellularLocation>
</comment>
<evidence type="ECO:0000256" key="2">
    <source>
        <dbReference type="ARBA" id="ARBA00022517"/>
    </source>
</evidence>
<dbReference type="KEGG" id="kak:Kalk_12945"/>
<dbReference type="Gene3D" id="3.30.420.140">
    <property type="entry name" value="YqgF/RNase H-like domain"/>
    <property type="match status" value="1"/>
</dbReference>
<dbReference type="InterPro" id="IPR005227">
    <property type="entry name" value="YqgF"/>
</dbReference>
<name>A0A2K9LLX8_9GAMM</name>
<dbReference type="GO" id="GO:0005829">
    <property type="term" value="C:cytosol"/>
    <property type="evidence" value="ECO:0007669"/>
    <property type="project" value="TreeGrafter"/>
</dbReference>
<evidence type="ECO:0000256" key="1">
    <source>
        <dbReference type="ARBA" id="ARBA00022490"/>
    </source>
</evidence>
<comment type="similarity">
    <text evidence="5">Belongs to the YqgF HJR family.</text>
</comment>
<keyword evidence="1 5" id="KW-0963">Cytoplasm</keyword>
<keyword evidence="4 5" id="KW-0378">Hydrolase</keyword>
<dbReference type="OrthoDB" id="9796140at2"/>
<evidence type="ECO:0000256" key="3">
    <source>
        <dbReference type="ARBA" id="ARBA00022722"/>
    </source>
</evidence>
<protein>
    <recommendedName>
        <fullName evidence="5">Putative pre-16S rRNA nuclease</fullName>
        <ecNumber evidence="5">3.1.-.-</ecNumber>
    </recommendedName>
</protein>
<sequence>MAKFPESSQVSILAFDYGTQKIGVAIGQSLTGSATPLSEIKARDGQPDWQQVAQLIEEWQPDAFVVGVPINMDGSEFELTQRARKFGQRLHGRFGKPWFEMDERLTSFEAREQRNAQGCGKAGLVDSIAASLILQSWFTEQWPQLLKDVP</sequence>
<keyword evidence="3 5" id="KW-0540">Nuclease</keyword>
<dbReference type="RefSeq" id="WP_101894651.1">
    <property type="nucleotide sequence ID" value="NZ_CP022684.1"/>
</dbReference>
<dbReference type="SMART" id="SM00732">
    <property type="entry name" value="YqgFc"/>
    <property type="match status" value="1"/>
</dbReference>
<dbReference type="PANTHER" id="PTHR33317:SF4">
    <property type="entry name" value="POLYNUCLEOTIDYL TRANSFERASE, RIBONUCLEASE H-LIKE SUPERFAMILY PROTEIN"/>
    <property type="match status" value="1"/>
</dbReference>
<dbReference type="SUPFAM" id="SSF53098">
    <property type="entry name" value="Ribonuclease H-like"/>
    <property type="match status" value="1"/>
</dbReference>
<organism evidence="7 8">
    <name type="scientific">Ketobacter alkanivorans</name>
    <dbReference type="NCBI Taxonomy" id="1917421"/>
    <lineage>
        <taxon>Bacteria</taxon>
        <taxon>Pseudomonadati</taxon>
        <taxon>Pseudomonadota</taxon>
        <taxon>Gammaproteobacteria</taxon>
        <taxon>Pseudomonadales</taxon>
        <taxon>Ketobacteraceae</taxon>
        <taxon>Ketobacter</taxon>
    </lineage>
</organism>
<dbReference type="GO" id="GO:0004518">
    <property type="term" value="F:nuclease activity"/>
    <property type="evidence" value="ECO:0007669"/>
    <property type="project" value="UniProtKB-KW"/>
</dbReference>
<comment type="function">
    <text evidence="5">Could be a nuclease involved in processing of the 5'-end of pre-16S rRNA.</text>
</comment>
<dbReference type="Proteomes" id="UP000235116">
    <property type="component" value="Chromosome"/>
</dbReference>
<gene>
    <name evidence="7" type="ORF">Kalk_12945</name>
</gene>
<dbReference type="NCBIfam" id="TIGR00250">
    <property type="entry name" value="RNAse_H_YqgF"/>
    <property type="match status" value="1"/>
</dbReference>
<dbReference type="InterPro" id="IPR006641">
    <property type="entry name" value="YqgF/RNaseH-like_dom"/>
</dbReference>
<dbReference type="InterPro" id="IPR037027">
    <property type="entry name" value="YqgF/RNaseH-like_dom_sf"/>
</dbReference>
<reference evidence="8" key="1">
    <citation type="submission" date="2017-08" db="EMBL/GenBank/DDBJ databases">
        <title>Direct submision.</title>
        <authorList>
            <person name="Kim S.-J."/>
            <person name="Rhee S.-K."/>
        </authorList>
    </citation>
    <scope>NUCLEOTIDE SEQUENCE [LARGE SCALE GENOMIC DNA]</scope>
    <source>
        <strain evidence="8">GI5</strain>
    </source>
</reference>
<proteinExistence type="inferred from homology"/>
<evidence type="ECO:0000256" key="5">
    <source>
        <dbReference type="HAMAP-Rule" id="MF_00651"/>
    </source>
</evidence>
<keyword evidence="8" id="KW-1185">Reference proteome</keyword>
<dbReference type="EC" id="3.1.-.-" evidence="5"/>